<evidence type="ECO:0000313" key="2">
    <source>
        <dbReference type="Proteomes" id="UP000322791"/>
    </source>
</evidence>
<dbReference type="RefSeq" id="WP_149069895.1">
    <property type="nucleotide sequence ID" value="NZ_VTHL01000003.1"/>
</dbReference>
<dbReference type="InterPro" id="IPR058238">
    <property type="entry name" value="Lant_leader_dom"/>
</dbReference>
<dbReference type="AlphaFoldDB" id="A0A5D6VBI1"/>
<dbReference type="EMBL" id="VTHL01000003">
    <property type="protein sequence ID" value="TYZ12657.1"/>
    <property type="molecule type" value="Genomic_DNA"/>
</dbReference>
<keyword evidence="2" id="KW-1185">Reference proteome</keyword>
<dbReference type="InterPro" id="IPR026408">
    <property type="entry name" value="GG_sam_targ_CFB"/>
</dbReference>
<dbReference type="Proteomes" id="UP000322791">
    <property type="component" value="Unassembled WGS sequence"/>
</dbReference>
<organism evidence="1 2">
    <name type="scientific">Hymenobacter lutimineralis</name>
    <dbReference type="NCBI Taxonomy" id="2606448"/>
    <lineage>
        <taxon>Bacteria</taxon>
        <taxon>Pseudomonadati</taxon>
        <taxon>Bacteroidota</taxon>
        <taxon>Cytophagia</taxon>
        <taxon>Cytophagales</taxon>
        <taxon>Hymenobacteraceae</taxon>
        <taxon>Hymenobacter</taxon>
    </lineage>
</organism>
<reference evidence="1 2" key="1">
    <citation type="submission" date="2019-08" db="EMBL/GenBank/DDBJ databases">
        <authorList>
            <person name="Seo M.-J."/>
        </authorList>
    </citation>
    <scope>NUCLEOTIDE SEQUENCE [LARGE SCALE GENOMIC DNA]</scope>
    <source>
        <strain evidence="1 2">KIGAM108</strain>
    </source>
</reference>
<dbReference type="NCBIfam" id="TIGR04149">
    <property type="entry name" value="GG_sam_targ_CFB"/>
    <property type="match status" value="1"/>
</dbReference>
<comment type="caution">
    <text evidence="1">The sequence shown here is derived from an EMBL/GenBank/DDBJ whole genome shotgun (WGS) entry which is preliminary data.</text>
</comment>
<name>A0A5D6VBI1_9BACT</name>
<proteinExistence type="predicted"/>
<accession>A0A5D6VBI1</accession>
<protein>
    <submittedName>
        <fullName evidence="1">RSAM-modified peptide</fullName>
    </submittedName>
</protein>
<dbReference type="NCBIfam" id="NF038153">
    <property type="entry name" value="lant_leader_L1a"/>
    <property type="match status" value="1"/>
</dbReference>
<sequence length="58" mass="6601">MKKIQTKLSLNKQTIASLDKQDMATIKGGFTYALSTGQRCQDSRQMMMDCRTLEIVKD</sequence>
<gene>
    <name evidence="1" type="ORF">FY528_05030</name>
</gene>
<evidence type="ECO:0000313" key="1">
    <source>
        <dbReference type="EMBL" id="TYZ12657.1"/>
    </source>
</evidence>